<dbReference type="STRING" id="3885.V7AK30"/>
<proteinExistence type="predicted"/>
<sequence>MTLFLGSETVASSSISHMVVASVSVAERKLDKEFSVLLSSIFQNTSSEVVKENDGNTTILGIPTESTLLEFGLLSDGDFDAQRATYKILKVEPFNSFRKKMSVLAKNVSDIINGFASEALRTLCLAAKDVNESLGETSIPEDGYTLIVIVGIKDPVRPGVKICSNLLSCWNNCPHGYR</sequence>
<dbReference type="OrthoDB" id="3352408at2759"/>
<protein>
    <submittedName>
        <fullName evidence="2">Uncharacterized protein</fullName>
    </submittedName>
</protein>
<keyword evidence="3" id="KW-1185">Reference proteome</keyword>
<organism evidence="2 3">
    <name type="scientific">Phaseolus vulgaris</name>
    <name type="common">Kidney bean</name>
    <name type="synonym">French bean</name>
    <dbReference type="NCBI Taxonomy" id="3885"/>
    <lineage>
        <taxon>Eukaryota</taxon>
        <taxon>Viridiplantae</taxon>
        <taxon>Streptophyta</taxon>
        <taxon>Embryophyta</taxon>
        <taxon>Tracheophyta</taxon>
        <taxon>Spermatophyta</taxon>
        <taxon>Magnoliopsida</taxon>
        <taxon>eudicotyledons</taxon>
        <taxon>Gunneridae</taxon>
        <taxon>Pentapetalae</taxon>
        <taxon>rosids</taxon>
        <taxon>fabids</taxon>
        <taxon>Fabales</taxon>
        <taxon>Fabaceae</taxon>
        <taxon>Papilionoideae</taxon>
        <taxon>50 kb inversion clade</taxon>
        <taxon>NPAAA clade</taxon>
        <taxon>indigoferoid/millettioid clade</taxon>
        <taxon>Phaseoleae</taxon>
        <taxon>Phaseolus</taxon>
    </lineage>
</organism>
<name>V7AK30_PHAVU</name>
<gene>
    <name evidence="2" type="ORF">PHAVU_011G096900g</name>
</gene>
<keyword evidence="1" id="KW-0460">Magnesium</keyword>
<dbReference type="GO" id="GO:0005388">
    <property type="term" value="F:P-type calcium transporter activity"/>
    <property type="evidence" value="ECO:0007669"/>
    <property type="project" value="TreeGrafter"/>
</dbReference>
<dbReference type="PANTHER" id="PTHR24093:SF526">
    <property type="entry name" value="CALCIUM-TRANSPORTING ATPASE"/>
    <property type="match status" value="1"/>
</dbReference>
<dbReference type="EMBL" id="CM002298">
    <property type="protein sequence ID" value="ESW04466.1"/>
    <property type="molecule type" value="Genomic_DNA"/>
</dbReference>
<evidence type="ECO:0000256" key="1">
    <source>
        <dbReference type="ARBA" id="ARBA00022842"/>
    </source>
</evidence>
<dbReference type="Gene3D" id="3.40.1110.10">
    <property type="entry name" value="Calcium-transporting ATPase, cytoplasmic domain N"/>
    <property type="match status" value="2"/>
</dbReference>
<accession>V7AK30</accession>
<dbReference type="GO" id="GO:0005886">
    <property type="term" value="C:plasma membrane"/>
    <property type="evidence" value="ECO:0007669"/>
    <property type="project" value="TreeGrafter"/>
</dbReference>
<dbReference type="AlphaFoldDB" id="V7AK30"/>
<dbReference type="SUPFAM" id="SSF81660">
    <property type="entry name" value="Metal cation-transporting ATPase, ATP-binding domain N"/>
    <property type="match status" value="1"/>
</dbReference>
<dbReference type="eggNOG" id="KOG0204">
    <property type="taxonomic scope" value="Eukaryota"/>
</dbReference>
<dbReference type="PANTHER" id="PTHR24093">
    <property type="entry name" value="CATION TRANSPORTING ATPASE"/>
    <property type="match status" value="1"/>
</dbReference>
<evidence type="ECO:0000313" key="2">
    <source>
        <dbReference type="EMBL" id="ESW04466.1"/>
    </source>
</evidence>
<dbReference type="Proteomes" id="UP000000226">
    <property type="component" value="Chromosome 11"/>
</dbReference>
<dbReference type="Pfam" id="PF13246">
    <property type="entry name" value="Cation_ATPase"/>
    <property type="match status" value="1"/>
</dbReference>
<reference evidence="3" key="1">
    <citation type="journal article" date="2014" name="Nat. Genet.">
        <title>A reference genome for common bean and genome-wide analysis of dual domestications.</title>
        <authorList>
            <person name="Schmutz J."/>
            <person name="McClean P.E."/>
            <person name="Mamidi S."/>
            <person name="Wu G.A."/>
            <person name="Cannon S.B."/>
            <person name="Grimwood J."/>
            <person name="Jenkins J."/>
            <person name="Shu S."/>
            <person name="Song Q."/>
            <person name="Chavarro C."/>
            <person name="Torres-Torres M."/>
            <person name="Geffroy V."/>
            <person name="Moghaddam S.M."/>
            <person name="Gao D."/>
            <person name="Abernathy B."/>
            <person name="Barry K."/>
            <person name="Blair M."/>
            <person name="Brick M.A."/>
            <person name="Chovatia M."/>
            <person name="Gepts P."/>
            <person name="Goodstein D.M."/>
            <person name="Gonzales M."/>
            <person name="Hellsten U."/>
            <person name="Hyten D.L."/>
            <person name="Jia G."/>
            <person name="Kelly J.D."/>
            <person name="Kudrna D."/>
            <person name="Lee R."/>
            <person name="Richard M.M."/>
            <person name="Miklas P.N."/>
            <person name="Osorno J.M."/>
            <person name="Rodrigues J."/>
            <person name="Thareau V."/>
            <person name="Urrea C.A."/>
            <person name="Wang M."/>
            <person name="Yu Y."/>
            <person name="Zhang M."/>
            <person name="Wing R.A."/>
            <person name="Cregan P.B."/>
            <person name="Rokhsar D.S."/>
            <person name="Jackson S.A."/>
        </authorList>
    </citation>
    <scope>NUCLEOTIDE SEQUENCE [LARGE SCALE GENOMIC DNA]</scope>
    <source>
        <strain evidence="3">cv. G19833</strain>
    </source>
</reference>
<dbReference type="InterPro" id="IPR023299">
    <property type="entry name" value="ATPase_P-typ_cyto_dom_N"/>
</dbReference>
<dbReference type="Gramene" id="ESW04466">
    <property type="protein sequence ID" value="ESW04466"/>
    <property type="gene ID" value="PHAVU_011G096900g"/>
</dbReference>
<evidence type="ECO:0000313" key="3">
    <source>
        <dbReference type="Proteomes" id="UP000000226"/>
    </source>
</evidence>
<dbReference type="GO" id="GO:0000166">
    <property type="term" value="F:nucleotide binding"/>
    <property type="evidence" value="ECO:0007669"/>
    <property type="project" value="InterPro"/>
</dbReference>